<keyword evidence="10 14" id="KW-1133">Transmembrane helix</keyword>
<keyword evidence="6 14" id="KW-0808">Transferase</keyword>
<evidence type="ECO:0000256" key="9">
    <source>
        <dbReference type="ARBA" id="ARBA00022824"/>
    </source>
</evidence>
<gene>
    <name evidence="15" type="ORF">DTER00134_LOCUS6828</name>
</gene>
<keyword evidence="5" id="KW-0444">Lipid biosynthesis</keyword>
<dbReference type="InterPro" id="IPR007130">
    <property type="entry name" value="DAGAT"/>
</dbReference>
<comment type="similarity">
    <text evidence="4 14">Belongs to the diacylglycerol acyltransferase family.</text>
</comment>
<evidence type="ECO:0000256" key="1">
    <source>
        <dbReference type="ARBA" id="ARBA00004477"/>
    </source>
</evidence>
<evidence type="ECO:0000256" key="6">
    <source>
        <dbReference type="ARBA" id="ARBA00022679"/>
    </source>
</evidence>
<dbReference type="EC" id="2.3.1.-" evidence="14"/>
<evidence type="ECO:0000256" key="2">
    <source>
        <dbReference type="ARBA" id="ARBA00004771"/>
    </source>
</evidence>
<dbReference type="PANTHER" id="PTHR12317">
    <property type="entry name" value="DIACYLGLYCEROL O-ACYLTRANSFERASE"/>
    <property type="match status" value="1"/>
</dbReference>
<dbReference type="GO" id="GO:0005789">
    <property type="term" value="C:endoplasmic reticulum membrane"/>
    <property type="evidence" value="ECO:0007669"/>
    <property type="project" value="UniProtKB-SubCell"/>
</dbReference>
<evidence type="ECO:0000256" key="14">
    <source>
        <dbReference type="RuleBase" id="RU367023"/>
    </source>
</evidence>
<name>A0A7S3QSV8_DUNTE</name>
<organism evidence="15">
    <name type="scientific">Dunaliella tertiolecta</name>
    <name type="common">Green alga</name>
    <dbReference type="NCBI Taxonomy" id="3047"/>
    <lineage>
        <taxon>Eukaryota</taxon>
        <taxon>Viridiplantae</taxon>
        <taxon>Chlorophyta</taxon>
        <taxon>core chlorophytes</taxon>
        <taxon>Chlorophyceae</taxon>
        <taxon>CS clade</taxon>
        <taxon>Chlamydomonadales</taxon>
        <taxon>Dunaliellaceae</taxon>
        <taxon>Dunaliella</taxon>
    </lineage>
</organism>
<dbReference type="EMBL" id="HBIP01012097">
    <property type="protein sequence ID" value="CAE0491755.1"/>
    <property type="molecule type" value="Transcribed_RNA"/>
</dbReference>
<keyword evidence="9 14" id="KW-0256">Endoplasmic reticulum</keyword>
<dbReference type="GO" id="GO:0006071">
    <property type="term" value="P:glycerol metabolic process"/>
    <property type="evidence" value="ECO:0007669"/>
    <property type="project" value="UniProtKB-KW"/>
</dbReference>
<feature type="transmembrane region" description="Helical" evidence="14">
    <location>
        <begin position="12"/>
        <end position="32"/>
    </location>
</feature>
<comment type="subcellular location">
    <subcellularLocation>
        <location evidence="1 14">Endoplasmic reticulum membrane</location>
        <topology evidence="1 14">Multi-pass membrane protein</topology>
    </subcellularLocation>
</comment>
<proteinExistence type="inferred from homology"/>
<dbReference type="PANTHER" id="PTHR12317:SF0">
    <property type="entry name" value="ACYLTRANSFERASE"/>
    <property type="match status" value="1"/>
</dbReference>
<evidence type="ECO:0000256" key="11">
    <source>
        <dbReference type="ARBA" id="ARBA00023098"/>
    </source>
</evidence>
<evidence type="ECO:0000256" key="10">
    <source>
        <dbReference type="ARBA" id="ARBA00022989"/>
    </source>
</evidence>
<dbReference type="AlphaFoldDB" id="A0A7S3QSV8"/>
<protein>
    <recommendedName>
        <fullName evidence="14">Acyltransferase</fullName>
        <ecNumber evidence="14">2.3.1.-</ecNumber>
    </recommendedName>
</protein>
<evidence type="ECO:0000256" key="8">
    <source>
        <dbReference type="ARBA" id="ARBA00022798"/>
    </source>
</evidence>
<evidence type="ECO:0000256" key="12">
    <source>
        <dbReference type="ARBA" id="ARBA00023136"/>
    </source>
</evidence>
<sequence length="360" mass="40452">MPENGVERRPTVMQRLSLSIIMLQIIGPFWYWPLAIFLCWKSHFFCALMTGYIIYIFFLDNKRHKRPEGDAPIRRLKFWRHLAEYFPAKLIKTGELDPQRNYIFCAHPHGVCCFSHVAHFLTEATGFSDTFKGINIYPLLLDAHFFAPFHREIAHLSGFKGASKGAILNLLTSRKAGTSVLLIPGGASEALKSQPGHYDLIIKKRKGFVRMALQTGASLVPVMAFGETSLFQIKSPAPGSLVDRIQKLVKRLTGFAIPVLEGDGFWYGAKVLLLLPRCLPVTTIVGAPLHVSKWEGDVNNNPSFDSAVDKLHEEYCKALQQLWVEHKDKYAPRAPEGATGRAALTDGRVCFRRKSLDFVA</sequence>
<keyword evidence="8" id="KW-0319">Glycerol metabolism</keyword>
<reference evidence="15" key="1">
    <citation type="submission" date="2021-01" db="EMBL/GenBank/DDBJ databases">
        <authorList>
            <person name="Corre E."/>
            <person name="Pelletier E."/>
            <person name="Niang G."/>
            <person name="Scheremetjew M."/>
            <person name="Finn R."/>
            <person name="Kale V."/>
            <person name="Holt S."/>
            <person name="Cochrane G."/>
            <person name="Meng A."/>
            <person name="Brown T."/>
            <person name="Cohen L."/>
        </authorList>
    </citation>
    <scope>NUCLEOTIDE SEQUENCE</scope>
    <source>
        <strain evidence="15">CCMP1320</strain>
    </source>
</reference>
<evidence type="ECO:0000256" key="3">
    <source>
        <dbReference type="ARBA" id="ARBA00005189"/>
    </source>
</evidence>
<dbReference type="Pfam" id="PF03982">
    <property type="entry name" value="DAGAT"/>
    <property type="match status" value="1"/>
</dbReference>
<comment type="pathway">
    <text evidence="3">Lipid metabolism.</text>
</comment>
<evidence type="ECO:0000256" key="4">
    <source>
        <dbReference type="ARBA" id="ARBA00005420"/>
    </source>
</evidence>
<keyword evidence="7 14" id="KW-0812">Transmembrane</keyword>
<accession>A0A7S3QSV8</accession>
<comment type="pathway">
    <text evidence="2">Glycerolipid metabolism; triacylglycerol biosynthesis.</text>
</comment>
<evidence type="ECO:0000256" key="13">
    <source>
        <dbReference type="ARBA" id="ARBA00023315"/>
    </source>
</evidence>
<dbReference type="GO" id="GO:0004144">
    <property type="term" value="F:diacylglycerol O-acyltransferase activity"/>
    <property type="evidence" value="ECO:0007669"/>
    <property type="project" value="TreeGrafter"/>
</dbReference>
<feature type="transmembrane region" description="Helical" evidence="14">
    <location>
        <begin position="38"/>
        <end position="58"/>
    </location>
</feature>
<dbReference type="GO" id="GO:0019432">
    <property type="term" value="P:triglyceride biosynthetic process"/>
    <property type="evidence" value="ECO:0007669"/>
    <property type="project" value="TreeGrafter"/>
</dbReference>
<keyword evidence="11" id="KW-0443">Lipid metabolism</keyword>
<keyword evidence="12 14" id="KW-0472">Membrane</keyword>
<dbReference type="CDD" id="cd07987">
    <property type="entry name" value="LPLAT_MGAT-like"/>
    <property type="match status" value="1"/>
</dbReference>
<evidence type="ECO:0000256" key="5">
    <source>
        <dbReference type="ARBA" id="ARBA00022516"/>
    </source>
</evidence>
<evidence type="ECO:0000256" key="7">
    <source>
        <dbReference type="ARBA" id="ARBA00022692"/>
    </source>
</evidence>
<keyword evidence="13" id="KW-0012">Acyltransferase</keyword>
<evidence type="ECO:0000313" key="15">
    <source>
        <dbReference type="EMBL" id="CAE0491755.1"/>
    </source>
</evidence>